<comment type="caution">
    <text evidence="3">The sequence shown here is derived from an EMBL/GenBank/DDBJ whole genome shotgun (WGS) entry which is preliminary data.</text>
</comment>
<dbReference type="EMBL" id="JGVP01000005">
    <property type="protein sequence ID" value="KFB89438.1"/>
    <property type="molecule type" value="Genomic_DNA"/>
</dbReference>
<sequence length="95" mass="10245">MRNTGGIGLMLLAWIPIGQASLNAAPVSTVLNQQLVAACNLLTTEHADWGNINAMVRSARICLQRPAGQQQSERIPEPSDSGLAQRQSAVERKPR</sequence>
<gene>
    <name evidence="3" type="ORF">CR62_18790</name>
</gene>
<feature type="signal peptide" evidence="2">
    <location>
        <begin position="1"/>
        <end position="20"/>
    </location>
</feature>
<name>A0ABR4UBN0_9GAMM</name>
<dbReference type="Proteomes" id="UP000028721">
    <property type="component" value="Unassembled WGS sequence"/>
</dbReference>
<feature type="region of interest" description="Disordered" evidence="1">
    <location>
        <begin position="66"/>
        <end position="95"/>
    </location>
</feature>
<organism evidence="3 4">
    <name type="scientific">Serratia grimesii</name>
    <dbReference type="NCBI Taxonomy" id="82995"/>
    <lineage>
        <taxon>Bacteria</taxon>
        <taxon>Pseudomonadati</taxon>
        <taxon>Pseudomonadota</taxon>
        <taxon>Gammaproteobacteria</taxon>
        <taxon>Enterobacterales</taxon>
        <taxon>Yersiniaceae</taxon>
        <taxon>Serratia</taxon>
    </lineage>
</organism>
<proteinExistence type="predicted"/>
<evidence type="ECO:0000256" key="1">
    <source>
        <dbReference type="SAM" id="MobiDB-lite"/>
    </source>
</evidence>
<evidence type="ECO:0000313" key="4">
    <source>
        <dbReference type="Proteomes" id="UP000028721"/>
    </source>
</evidence>
<evidence type="ECO:0000256" key="2">
    <source>
        <dbReference type="SAM" id="SignalP"/>
    </source>
</evidence>
<reference evidence="3 4" key="1">
    <citation type="submission" date="2014-03" db="EMBL/GenBank/DDBJ databases">
        <title>Draft genome sequence of the Serratia grimesii strain a2.</title>
        <authorList>
            <person name="Toymentseva A."/>
            <person name="Kazakov S."/>
            <person name="Giliazeva A."/>
            <person name="Ismagilova R."/>
            <person name="Shah R."/>
            <person name="Sharipova M."/>
            <person name="Khaitlina S."/>
            <person name="Mardanova A."/>
        </authorList>
    </citation>
    <scope>NUCLEOTIDE SEQUENCE [LARGE SCALE GENOMIC DNA]</scope>
    <source>
        <strain evidence="3 4">A2</strain>
    </source>
</reference>
<keyword evidence="4" id="KW-1185">Reference proteome</keyword>
<feature type="chain" id="PRO_5046774638" evidence="2">
    <location>
        <begin position="21"/>
        <end position="95"/>
    </location>
</feature>
<accession>A0ABR4UBN0</accession>
<evidence type="ECO:0000313" key="3">
    <source>
        <dbReference type="EMBL" id="KFB89438.1"/>
    </source>
</evidence>
<protein>
    <submittedName>
        <fullName evidence="3">Uncharacterized protein</fullName>
    </submittedName>
</protein>
<keyword evidence="2" id="KW-0732">Signal</keyword>